<accession>A0A6N4V123</accession>
<evidence type="ECO:0000313" key="1">
    <source>
        <dbReference type="EMBL" id="BBX30409.1"/>
    </source>
</evidence>
<keyword evidence="2" id="KW-1185">Reference proteome</keyword>
<dbReference type="AlphaFoldDB" id="A0A6N4V123"/>
<dbReference type="EMBL" id="AP022566">
    <property type="protein sequence ID" value="BBX30409.1"/>
    <property type="molecule type" value="Genomic_DNA"/>
</dbReference>
<proteinExistence type="predicted"/>
<organism evidence="1 2">
    <name type="scientific">Mycolicibacterium alvei</name>
    <dbReference type="NCBI Taxonomy" id="67081"/>
    <lineage>
        <taxon>Bacteria</taxon>
        <taxon>Bacillati</taxon>
        <taxon>Actinomycetota</taxon>
        <taxon>Actinomycetes</taxon>
        <taxon>Mycobacteriales</taxon>
        <taxon>Mycobacteriaceae</taxon>
        <taxon>Mycolicibacterium</taxon>
    </lineage>
</organism>
<gene>
    <name evidence="1" type="ORF">MALV_55340</name>
</gene>
<reference evidence="1 2" key="1">
    <citation type="journal article" date="2019" name="Emerg. Microbes Infect.">
        <title>Comprehensive subspecies identification of 175 nontuberculous mycobacteria species based on 7547 genomic profiles.</title>
        <authorList>
            <person name="Matsumoto Y."/>
            <person name="Kinjo T."/>
            <person name="Motooka D."/>
            <person name="Nabeya D."/>
            <person name="Jung N."/>
            <person name="Uechi K."/>
            <person name="Horii T."/>
            <person name="Iida T."/>
            <person name="Fujita J."/>
            <person name="Nakamura S."/>
        </authorList>
    </citation>
    <scope>NUCLEOTIDE SEQUENCE [LARGE SCALE GENOMIC DNA]</scope>
    <source>
        <strain evidence="1 2">JCM 12272</strain>
        <plasmid evidence="1">pJCM12272</plasmid>
    </source>
</reference>
<dbReference type="Proteomes" id="UP000466906">
    <property type="component" value="Plasmid pJCM12272"/>
</dbReference>
<protein>
    <submittedName>
        <fullName evidence="1">Uncharacterized protein</fullName>
    </submittedName>
</protein>
<keyword evidence="1" id="KW-0614">Plasmid</keyword>
<evidence type="ECO:0000313" key="2">
    <source>
        <dbReference type="Proteomes" id="UP000466906"/>
    </source>
</evidence>
<geneLocation type="plasmid" evidence="1 2">
    <name>pJCM12272</name>
</geneLocation>
<name>A0A6N4V123_9MYCO</name>
<sequence length="190" mass="21428">MCTVENVYDQQIAVIQPLTDISAGRIASEIRFVVAGTNGAPILYLTRFGGRGQWQWKMMQVSDAQGAEIGWLRPTSPVAQFYRTHGLTFSLEANQRSLGATDVPTGAALRERTKPTPVVDHTGAEIARIQRQQLRRGDYGRYRKYWSDYLLDCPQPLPHPLPALLLASAFTQYLYEQFDQGGWQLGLIDW</sequence>
<dbReference type="KEGG" id="malv:MALV_55340"/>